<gene>
    <name evidence="13" type="ORF">EDS130_LOCUS39305</name>
    <name evidence="12" type="ORF">XAT740_LOCUS23578</name>
</gene>
<dbReference type="PANTHER" id="PTHR11452">
    <property type="entry name" value="ALPHA-GALACTOSIDASE/ALPHA-N-ACETYLGALACTOSAMINIDASE"/>
    <property type="match status" value="1"/>
</dbReference>
<dbReference type="PRINTS" id="PR00740">
    <property type="entry name" value="GLHYDRLASE27"/>
</dbReference>
<proteinExistence type="inferred from homology"/>
<evidence type="ECO:0000256" key="9">
    <source>
        <dbReference type="SAM" id="SignalP"/>
    </source>
</evidence>
<evidence type="ECO:0000256" key="1">
    <source>
        <dbReference type="ARBA" id="ARBA00001255"/>
    </source>
</evidence>
<evidence type="ECO:0000259" key="11">
    <source>
        <dbReference type="Pfam" id="PF17801"/>
    </source>
</evidence>
<evidence type="ECO:0000313" key="15">
    <source>
        <dbReference type="Proteomes" id="UP000663852"/>
    </source>
</evidence>
<name>A0A815PDE3_ADIRI</name>
<dbReference type="PANTHER" id="PTHR11452:SF75">
    <property type="entry name" value="ALPHA-GALACTOSIDASE MEL1"/>
    <property type="match status" value="1"/>
</dbReference>
<dbReference type="InterPro" id="IPR002241">
    <property type="entry name" value="Glyco_hydro_27"/>
</dbReference>
<protein>
    <recommendedName>
        <fullName evidence="3 8">Alpha-galactosidase</fullName>
        <ecNumber evidence="8">3.2.1.-</ecNumber>
    </recommendedName>
</protein>
<dbReference type="GO" id="GO:0005975">
    <property type="term" value="P:carbohydrate metabolic process"/>
    <property type="evidence" value="ECO:0007669"/>
    <property type="project" value="InterPro"/>
</dbReference>
<organism evidence="13 15">
    <name type="scientific">Adineta ricciae</name>
    <name type="common">Rotifer</name>
    <dbReference type="NCBI Taxonomy" id="249248"/>
    <lineage>
        <taxon>Eukaryota</taxon>
        <taxon>Metazoa</taxon>
        <taxon>Spiralia</taxon>
        <taxon>Gnathifera</taxon>
        <taxon>Rotifera</taxon>
        <taxon>Eurotatoria</taxon>
        <taxon>Bdelloidea</taxon>
        <taxon>Adinetida</taxon>
        <taxon>Adinetidae</taxon>
        <taxon>Adineta</taxon>
    </lineage>
</organism>
<dbReference type="Pfam" id="PF17801">
    <property type="entry name" value="Melibiase_C"/>
    <property type="match status" value="1"/>
</dbReference>
<feature type="chain" id="PRO_5035606982" description="Alpha-galactosidase" evidence="9">
    <location>
        <begin position="23"/>
        <end position="531"/>
    </location>
</feature>
<keyword evidence="14" id="KW-1185">Reference proteome</keyword>
<dbReference type="FunFam" id="3.20.20.70:FF:000093">
    <property type="entry name" value="Alpha-galactosidase"/>
    <property type="match status" value="1"/>
</dbReference>
<evidence type="ECO:0000256" key="7">
    <source>
        <dbReference type="ARBA" id="ARBA00023295"/>
    </source>
</evidence>
<dbReference type="Pfam" id="PF16499">
    <property type="entry name" value="Melibiase_2"/>
    <property type="match status" value="1"/>
</dbReference>
<evidence type="ECO:0000313" key="14">
    <source>
        <dbReference type="Proteomes" id="UP000663828"/>
    </source>
</evidence>
<dbReference type="InterPro" id="IPR041233">
    <property type="entry name" value="Melibiase_C"/>
</dbReference>
<evidence type="ECO:0000256" key="2">
    <source>
        <dbReference type="ARBA" id="ARBA00009743"/>
    </source>
</evidence>
<feature type="domain" description="Alpha galactosidase C-terminal" evidence="11">
    <location>
        <begin position="446"/>
        <end position="522"/>
    </location>
</feature>
<comment type="similarity">
    <text evidence="2 8">Belongs to the glycosyl hydrolase 27 family.</text>
</comment>
<dbReference type="InterPro" id="IPR013785">
    <property type="entry name" value="Aldolase_TIM"/>
</dbReference>
<evidence type="ECO:0000259" key="10">
    <source>
        <dbReference type="Pfam" id="PF00652"/>
    </source>
</evidence>
<dbReference type="SUPFAM" id="SSF51011">
    <property type="entry name" value="Glycosyl hydrolase domain"/>
    <property type="match status" value="1"/>
</dbReference>
<keyword evidence="4 9" id="KW-0732">Signal</keyword>
<dbReference type="Pfam" id="PF00652">
    <property type="entry name" value="Ricin_B_lectin"/>
    <property type="match status" value="1"/>
</dbReference>
<dbReference type="EMBL" id="CAJNOJ010000435">
    <property type="protein sequence ID" value="CAF1447477.1"/>
    <property type="molecule type" value="Genomic_DNA"/>
</dbReference>
<reference evidence="13" key="1">
    <citation type="submission" date="2021-02" db="EMBL/GenBank/DDBJ databases">
        <authorList>
            <person name="Nowell W R."/>
        </authorList>
    </citation>
    <scope>NUCLEOTIDE SEQUENCE</scope>
</reference>
<dbReference type="EMBL" id="CAJNOR010001787">
    <property type="protein sequence ID" value="CAF1199229.1"/>
    <property type="molecule type" value="Genomic_DNA"/>
</dbReference>
<dbReference type="OrthoDB" id="5795902at2759"/>
<dbReference type="FunFam" id="2.60.40.1180:FF:000008">
    <property type="entry name" value="Alpha-galactosidase"/>
    <property type="match status" value="1"/>
</dbReference>
<dbReference type="AlphaFoldDB" id="A0A815PDE3"/>
<evidence type="ECO:0000256" key="6">
    <source>
        <dbReference type="ARBA" id="ARBA00023157"/>
    </source>
</evidence>
<evidence type="ECO:0000313" key="12">
    <source>
        <dbReference type="EMBL" id="CAF1199229.1"/>
    </source>
</evidence>
<accession>A0A815PDE3</accession>
<dbReference type="EC" id="3.2.1.-" evidence="8"/>
<keyword evidence="5 8" id="KW-0378">Hydrolase</keyword>
<dbReference type="CDD" id="cd00161">
    <property type="entry name" value="beta-trefoil_Ricin-like"/>
    <property type="match status" value="1"/>
</dbReference>
<keyword evidence="6 8" id="KW-1015">Disulfide bond</keyword>
<dbReference type="InterPro" id="IPR000772">
    <property type="entry name" value="Ricin_B_lectin"/>
</dbReference>
<keyword evidence="7 8" id="KW-0326">Glycosidase</keyword>
<dbReference type="SUPFAM" id="SSF51445">
    <property type="entry name" value="(Trans)glycosidases"/>
    <property type="match status" value="1"/>
</dbReference>
<evidence type="ECO:0000256" key="4">
    <source>
        <dbReference type="ARBA" id="ARBA00022729"/>
    </source>
</evidence>
<dbReference type="Gene3D" id="3.20.20.70">
    <property type="entry name" value="Aldolase class I"/>
    <property type="match status" value="1"/>
</dbReference>
<evidence type="ECO:0000256" key="8">
    <source>
        <dbReference type="RuleBase" id="RU361168"/>
    </source>
</evidence>
<dbReference type="CDD" id="cd14792">
    <property type="entry name" value="GH27"/>
    <property type="match status" value="1"/>
</dbReference>
<dbReference type="SUPFAM" id="SSF50370">
    <property type="entry name" value="Ricin B-like lectins"/>
    <property type="match status" value="1"/>
</dbReference>
<dbReference type="Proteomes" id="UP000663828">
    <property type="component" value="Unassembled WGS sequence"/>
</dbReference>
<comment type="caution">
    <text evidence="13">The sequence shown here is derived from an EMBL/GenBank/DDBJ whole genome shotgun (WGS) entry which is preliminary data.</text>
</comment>
<comment type="subunit">
    <text evidence="8">Homodimer.</text>
</comment>
<dbReference type="Gene3D" id="2.60.40.1180">
    <property type="entry name" value="Golgi alpha-mannosidase II"/>
    <property type="match status" value="1"/>
</dbReference>
<dbReference type="GO" id="GO:0004557">
    <property type="term" value="F:alpha-galactosidase activity"/>
    <property type="evidence" value="ECO:0007669"/>
    <property type="project" value="UniProtKB-EC"/>
</dbReference>
<dbReference type="Proteomes" id="UP000663852">
    <property type="component" value="Unassembled WGS sequence"/>
</dbReference>
<evidence type="ECO:0000313" key="13">
    <source>
        <dbReference type="EMBL" id="CAF1447477.1"/>
    </source>
</evidence>
<sequence length="531" mass="59196">MRPFIMVHPLFIFILCIRTSHQINNGLGRTPQMGWEGWNYLGCNFNEKVIKQTADAMVGTCLAALGYEYVQVDCWQLSRDAQGTIQADPEKFPNGIPALVDYVHSRKLKFGIYSDAGVKTCDNLPGSLHYETNDANTYASWDVDYLKYDNCYDDGTKPEVRYPIMRDALNATGRPIFYAMCEWGIDQPALWAANVGNSWRTTDDIQDNWKSMLNNIDTNNEYSNKAGPGGWNDPDMLEVGNGGMTDAEYVTHFSLWSISKAPLMIGCDVSKMSAATLVTLSNPEVIAINQDKLGVQGKKVAFLWSKSSNSSTGVNLVNCSSLSSNVQSTRLQWKYNPQDGSITDGRCLSIENCNTEDGANIVVTDCQINDPQAKCQGKNQQWTVNTTDQTIITQLNGKCLQTFHPLGPAVDVQTCNKRDTQQWIWNLVNETIKNKHNNGYLTQVPELEVWAGDLDDGAVAVVLFNRGNSVTESITVQWSDIGFPISDSALVRDLWARKDLGSFRYNFTSPNIDPHSIMMLKISLFATSENN</sequence>
<dbReference type="Gene3D" id="2.80.10.50">
    <property type="match status" value="1"/>
</dbReference>
<evidence type="ECO:0000256" key="5">
    <source>
        <dbReference type="ARBA" id="ARBA00022801"/>
    </source>
</evidence>
<feature type="signal peptide" evidence="9">
    <location>
        <begin position="1"/>
        <end position="22"/>
    </location>
</feature>
<feature type="domain" description="Ricin B lectin" evidence="10">
    <location>
        <begin position="345"/>
        <end position="438"/>
    </location>
</feature>
<dbReference type="PROSITE" id="PS50231">
    <property type="entry name" value="RICIN_B_LECTIN"/>
    <property type="match status" value="1"/>
</dbReference>
<dbReference type="InterPro" id="IPR017853">
    <property type="entry name" value="GH"/>
</dbReference>
<dbReference type="InterPro" id="IPR013780">
    <property type="entry name" value="Glyco_hydro_b"/>
</dbReference>
<dbReference type="InterPro" id="IPR035992">
    <property type="entry name" value="Ricin_B-like_lectins"/>
</dbReference>
<comment type="catalytic activity">
    <reaction evidence="1">
        <text>Hydrolysis of terminal, non-reducing alpha-D-galactose residues in alpha-D-galactosides, including galactose oligosaccharides, galactomannans and galactolipids.</text>
        <dbReference type="EC" id="3.2.1.22"/>
    </reaction>
</comment>
<evidence type="ECO:0000256" key="3">
    <source>
        <dbReference type="ARBA" id="ARBA00012755"/>
    </source>
</evidence>